<keyword evidence="2" id="KW-1185">Reference proteome</keyword>
<proteinExistence type="predicted"/>
<protein>
    <submittedName>
        <fullName evidence="1">Uncharacterized protein</fullName>
    </submittedName>
</protein>
<dbReference type="EMBL" id="CP139965">
    <property type="protein sequence ID" value="WQD79034.1"/>
    <property type="molecule type" value="Genomic_DNA"/>
</dbReference>
<evidence type="ECO:0000313" key="1">
    <source>
        <dbReference type="EMBL" id="WQD79034.1"/>
    </source>
</evidence>
<name>A0ABZ0WNR9_9BURK</name>
<organism evidence="1 2">
    <name type="scientific">Paraburkholderia kururiensis</name>
    <dbReference type="NCBI Taxonomy" id="984307"/>
    <lineage>
        <taxon>Bacteria</taxon>
        <taxon>Pseudomonadati</taxon>
        <taxon>Pseudomonadota</taxon>
        <taxon>Betaproteobacteria</taxon>
        <taxon>Burkholderiales</taxon>
        <taxon>Burkholderiaceae</taxon>
        <taxon>Paraburkholderia</taxon>
    </lineage>
</organism>
<dbReference type="Proteomes" id="UP001325479">
    <property type="component" value="Chromosome"/>
</dbReference>
<dbReference type="RefSeq" id="WP_114812937.1">
    <property type="nucleotide sequence ID" value="NZ_CP139965.1"/>
</dbReference>
<gene>
    <name evidence="1" type="ORF">U0042_04825</name>
</gene>
<reference evidence="1 2" key="1">
    <citation type="submission" date="2023-12" db="EMBL/GenBank/DDBJ databases">
        <title>Genome sequencing and assembly of bacterial species from a model synthetic community.</title>
        <authorList>
            <person name="Hogle S.L."/>
        </authorList>
    </citation>
    <scope>NUCLEOTIDE SEQUENCE [LARGE SCALE GENOMIC DNA]</scope>
    <source>
        <strain evidence="1 2">HAMBI 2494</strain>
    </source>
</reference>
<sequence length="156" mass="17529">MRTQDFTDAIGRQADSDAVKNLLHKFGIDRRIVISGSETDTYENVNDAGVSLLFESERYISAKHGVELPSDAPVLTAIFLYGAGDDEFSEYNGDLPGGLLFSDGREAAIKKLGNSAKFNPDRNSEFWEMPGNIRLFVRYSDDRKSIERIQFGIVWR</sequence>
<accession>A0ABZ0WNR9</accession>
<evidence type="ECO:0000313" key="2">
    <source>
        <dbReference type="Proteomes" id="UP001325479"/>
    </source>
</evidence>